<sequence length="396" mass="44169">MARQPIYSKSQDIVAFELLFRGQSGEDLSAIKDEEATFDVVVNTYANIVADGGKKFLPCYLKVTDEVLLAGTLPELPPALFSLEILGRSSISPEFVSKVREFAAKGYRIVLADYNPDDPKFEPLLNVIHVIKLDIQLLGLGALPGIIQKLRPYQLDLLADKVETKEEFRQCLEMGFSLYQGYFLSRPEPVKGKKISGSKIILLQLLAELNNEQATGASLEQIAINDAALTYKILRVVNSAAFAVPKEIGSLSHAITLLGMEQIRRWIMLFLTTAADGRPNELTRTMLVRGRMCELLAEINGYPNGMNYFIVGLLSQLDAMLDIEMAELMTEVPLSGEIKNALLHYTGTLGDVLSDVEHYERGQFEELSRGIDRAFYEVAYRHSLKWADQVMSALLN</sequence>
<dbReference type="PIRSF" id="PIRSF003180">
    <property type="entry name" value="DiGMPpdiest_YuxH"/>
    <property type="match status" value="1"/>
</dbReference>
<dbReference type="InterPro" id="IPR001633">
    <property type="entry name" value="EAL_dom"/>
</dbReference>
<dbReference type="InterPro" id="IPR052340">
    <property type="entry name" value="RNase_Y/CdgJ"/>
</dbReference>
<evidence type="ECO:0000313" key="3">
    <source>
        <dbReference type="EMBL" id="QEQ98279.1"/>
    </source>
</evidence>
<proteinExistence type="predicted"/>
<dbReference type="AlphaFoldDB" id="A0A5P1RF44"/>
<dbReference type="KEGG" id="ncu:F0U83_01225"/>
<dbReference type="PANTHER" id="PTHR33525:SF4">
    <property type="entry name" value="CYCLIC DI-GMP PHOSPHODIESTERASE CDGJ"/>
    <property type="match status" value="1"/>
</dbReference>
<organism evidence="3 4">
    <name type="scientific">Neptunomonas concharum</name>
    <dbReference type="NCBI Taxonomy" id="1031538"/>
    <lineage>
        <taxon>Bacteria</taxon>
        <taxon>Pseudomonadati</taxon>
        <taxon>Pseudomonadota</taxon>
        <taxon>Gammaproteobacteria</taxon>
        <taxon>Oceanospirillales</taxon>
        <taxon>Oceanospirillaceae</taxon>
        <taxon>Neptunomonas</taxon>
    </lineage>
</organism>
<dbReference type="PANTHER" id="PTHR33525">
    <property type="match status" value="1"/>
</dbReference>
<dbReference type="InterPro" id="IPR035919">
    <property type="entry name" value="EAL_sf"/>
</dbReference>
<dbReference type="Proteomes" id="UP000324760">
    <property type="component" value="Chromosome"/>
</dbReference>
<evidence type="ECO:0000259" key="1">
    <source>
        <dbReference type="PROSITE" id="PS50883"/>
    </source>
</evidence>
<evidence type="ECO:0000259" key="2">
    <source>
        <dbReference type="PROSITE" id="PS51833"/>
    </source>
</evidence>
<dbReference type="PROSITE" id="PS50883">
    <property type="entry name" value="EAL"/>
    <property type="match status" value="1"/>
</dbReference>
<keyword evidence="4" id="KW-1185">Reference proteome</keyword>
<feature type="domain" description="HDOD" evidence="2">
    <location>
        <begin position="195"/>
        <end position="380"/>
    </location>
</feature>
<evidence type="ECO:0000313" key="4">
    <source>
        <dbReference type="Proteomes" id="UP000324760"/>
    </source>
</evidence>
<reference evidence="3 4" key="1">
    <citation type="journal article" date="2019" name="Biochem. Eng. J.">
        <title>Metabolic engineering of the marine bacteria Neptunomonas concharum for the production of acetoin and meso-2,3-butanediol from acetate.</title>
        <authorList>
            <person name="Li W."/>
            <person name="Pu N."/>
            <person name="Liu C.-X."/>
            <person name="Yuan Q.-P."/>
            <person name="Li Z.-J."/>
        </authorList>
    </citation>
    <scope>NUCLEOTIDE SEQUENCE [LARGE SCALE GENOMIC DNA]</scope>
    <source>
        <strain evidence="3 4">JCM17730</strain>
    </source>
</reference>
<dbReference type="SUPFAM" id="SSF109604">
    <property type="entry name" value="HD-domain/PDEase-like"/>
    <property type="match status" value="1"/>
</dbReference>
<gene>
    <name evidence="3" type="ORF">F0U83_01225</name>
</gene>
<name>A0A5P1RF44_9GAMM</name>
<dbReference type="InterPro" id="IPR013976">
    <property type="entry name" value="HDOD"/>
</dbReference>
<dbReference type="Gene3D" id="3.20.20.450">
    <property type="entry name" value="EAL domain"/>
    <property type="match status" value="1"/>
</dbReference>
<dbReference type="SUPFAM" id="SSF141868">
    <property type="entry name" value="EAL domain-like"/>
    <property type="match status" value="1"/>
</dbReference>
<dbReference type="InterPro" id="IPR014408">
    <property type="entry name" value="dGMP_Pdiesterase_EAL/HD-GYP"/>
</dbReference>
<dbReference type="OrthoDB" id="9804751at2"/>
<accession>A0A5P1RF44</accession>
<dbReference type="Pfam" id="PF08668">
    <property type="entry name" value="HDOD"/>
    <property type="match status" value="1"/>
</dbReference>
<feature type="domain" description="EAL" evidence="1">
    <location>
        <begin position="1"/>
        <end position="201"/>
    </location>
</feature>
<protein>
    <submittedName>
        <fullName evidence="3">HDOD domain-containing protein</fullName>
    </submittedName>
</protein>
<dbReference type="Gene3D" id="1.10.3210.10">
    <property type="entry name" value="Hypothetical protein af1432"/>
    <property type="match status" value="1"/>
</dbReference>
<dbReference type="EMBL" id="CP043869">
    <property type="protein sequence ID" value="QEQ98279.1"/>
    <property type="molecule type" value="Genomic_DNA"/>
</dbReference>
<dbReference type="PROSITE" id="PS51833">
    <property type="entry name" value="HDOD"/>
    <property type="match status" value="1"/>
</dbReference>